<dbReference type="GO" id="GO:0006629">
    <property type="term" value="P:lipid metabolic process"/>
    <property type="evidence" value="ECO:0007669"/>
    <property type="project" value="InterPro"/>
</dbReference>
<dbReference type="InterPro" id="IPR030395">
    <property type="entry name" value="GP_PDE_dom"/>
</dbReference>
<accession>A0A1R1QX66</accession>
<dbReference type="Gene3D" id="3.20.20.190">
    <property type="entry name" value="Phosphatidylinositol (PI) phosphodiesterase"/>
    <property type="match status" value="1"/>
</dbReference>
<dbReference type="AlphaFoldDB" id="A0A1R1QX66"/>
<dbReference type="PANTHER" id="PTHR46211:SF1">
    <property type="entry name" value="GLYCEROPHOSPHODIESTER PHOSPHODIESTERASE, CYTOPLASMIC"/>
    <property type="match status" value="1"/>
</dbReference>
<dbReference type="OrthoDB" id="384721at2"/>
<keyword evidence="3" id="KW-1185">Reference proteome</keyword>
<feature type="domain" description="GP-PDE" evidence="1">
    <location>
        <begin position="44"/>
        <end position="290"/>
    </location>
</feature>
<dbReference type="PANTHER" id="PTHR46211">
    <property type="entry name" value="GLYCEROPHOSPHORYL DIESTER PHOSPHODIESTERASE"/>
    <property type="match status" value="1"/>
</dbReference>
<dbReference type="EMBL" id="MTJL01000005">
    <property type="protein sequence ID" value="OMI09249.1"/>
    <property type="molecule type" value="Genomic_DNA"/>
</dbReference>
<evidence type="ECO:0000313" key="3">
    <source>
        <dbReference type="Proteomes" id="UP000187367"/>
    </source>
</evidence>
<sequence length="291" mass="32337">MKSKRGVDNVPTGLKKWVMSLLIGISFGSVMFASNTIAAKPHKVDVIAHRGASGYAPENTMAAFDRALKMKSDYIELDVQMSKDGELVVIHDTTVNRTTDIDSQLPVPVQDLTLDELRKLDAGSYFGSEFAGERIPTFEEVLDRYKGKIGMLIELKEPARYPGIEEKVAAALKERRMDKPKHDKVIIQSFNFESVRKIHELLPSMPTGVLTWLSSDLTNVKLKEFSGYADYVNANLKNVAADATLVSRIHALGMKITPWTVRSRAEVAPLLQAGVDGIVTDYPDYVPKKTR</sequence>
<gene>
    <name evidence="2" type="ORF">BW143_03985</name>
</gene>
<dbReference type="Proteomes" id="UP000187367">
    <property type="component" value="Unassembled WGS sequence"/>
</dbReference>
<dbReference type="InterPro" id="IPR017946">
    <property type="entry name" value="PLC-like_Pdiesterase_TIM-brl"/>
</dbReference>
<dbReference type="RefSeq" id="WP_076760256.1">
    <property type="nucleotide sequence ID" value="NZ_JARMMH010000011.1"/>
</dbReference>
<evidence type="ECO:0000313" key="2">
    <source>
        <dbReference type="EMBL" id="OMI09249.1"/>
    </source>
</evidence>
<dbReference type="Pfam" id="PF03009">
    <property type="entry name" value="GDPD"/>
    <property type="match status" value="1"/>
</dbReference>
<evidence type="ECO:0000259" key="1">
    <source>
        <dbReference type="PROSITE" id="PS51704"/>
    </source>
</evidence>
<proteinExistence type="predicted"/>
<dbReference type="GO" id="GO:0008081">
    <property type="term" value="F:phosphoric diester hydrolase activity"/>
    <property type="evidence" value="ECO:0007669"/>
    <property type="project" value="InterPro"/>
</dbReference>
<name>A0A1R1QX66_9BACI</name>
<protein>
    <submittedName>
        <fullName evidence="2">Glycerophosphodiester phosphodiesterase</fullName>
    </submittedName>
</protein>
<dbReference type="PROSITE" id="PS51704">
    <property type="entry name" value="GP_PDE"/>
    <property type="match status" value="1"/>
</dbReference>
<dbReference type="SUPFAM" id="SSF51695">
    <property type="entry name" value="PLC-like phosphodiesterases"/>
    <property type="match status" value="1"/>
</dbReference>
<accession>A0A1R1S2E6</accession>
<reference evidence="2 3" key="1">
    <citation type="submission" date="2017-01" db="EMBL/GenBank/DDBJ databases">
        <title>Bacillus phylogenomics.</title>
        <authorList>
            <person name="Dunlap C."/>
        </authorList>
    </citation>
    <scope>NUCLEOTIDE SEQUENCE [LARGE SCALE GENOMIC DNA]</scope>
    <source>
        <strain evidence="2 3">NRRL B-41282</strain>
    </source>
</reference>
<comment type="caution">
    <text evidence="2">The sequence shown here is derived from an EMBL/GenBank/DDBJ whole genome shotgun (WGS) entry which is preliminary data.</text>
</comment>
<organism evidence="2 3">
    <name type="scientific">Bacillus swezeyi</name>
    <dbReference type="NCBI Taxonomy" id="1925020"/>
    <lineage>
        <taxon>Bacteria</taxon>
        <taxon>Bacillati</taxon>
        <taxon>Bacillota</taxon>
        <taxon>Bacilli</taxon>
        <taxon>Bacillales</taxon>
        <taxon>Bacillaceae</taxon>
        <taxon>Bacillus</taxon>
    </lineage>
</organism>